<proteinExistence type="predicted"/>
<feature type="region of interest" description="Disordered" evidence="1">
    <location>
        <begin position="54"/>
        <end position="73"/>
    </location>
</feature>
<organism evidence="2 3">
    <name type="scientific">Xylaria grammica</name>
    <dbReference type="NCBI Taxonomy" id="363999"/>
    <lineage>
        <taxon>Eukaryota</taxon>
        <taxon>Fungi</taxon>
        <taxon>Dikarya</taxon>
        <taxon>Ascomycota</taxon>
        <taxon>Pezizomycotina</taxon>
        <taxon>Sordariomycetes</taxon>
        <taxon>Xylariomycetidae</taxon>
        <taxon>Xylariales</taxon>
        <taxon>Xylariaceae</taxon>
        <taxon>Xylaria</taxon>
    </lineage>
</organism>
<evidence type="ECO:0000313" key="3">
    <source>
        <dbReference type="Proteomes" id="UP000286045"/>
    </source>
</evidence>
<feature type="region of interest" description="Disordered" evidence="1">
    <location>
        <begin position="1"/>
        <end position="30"/>
    </location>
</feature>
<sequence>MGLCKASKQASNSKLTIENPGVIPTKPTRLNTTRNQPIDYYILIPHIPPLTVSPQTYTTTTTPPQNAQPDASILGHPPEVLAVVDAGEARPILLGRLREHFPHIPFRRAPGAEEDGLRAAPPIPMTYPVPTGPRKQLTGYDD</sequence>
<protein>
    <submittedName>
        <fullName evidence="2">Uncharacterized protein</fullName>
    </submittedName>
</protein>
<reference evidence="2 3" key="1">
    <citation type="submission" date="2018-12" db="EMBL/GenBank/DDBJ databases">
        <title>Draft genome sequence of Xylaria grammica IHI A82.</title>
        <authorList>
            <person name="Buettner E."/>
            <person name="Kellner H."/>
        </authorList>
    </citation>
    <scope>NUCLEOTIDE SEQUENCE [LARGE SCALE GENOMIC DNA]</scope>
    <source>
        <strain evidence="2 3">IHI A82</strain>
    </source>
</reference>
<comment type="caution">
    <text evidence="2">The sequence shown here is derived from an EMBL/GenBank/DDBJ whole genome shotgun (WGS) entry which is preliminary data.</text>
</comment>
<feature type="region of interest" description="Disordered" evidence="1">
    <location>
        <begin position="107"/>
        <end position="142"/>
    </location>
</feature>
<dbReference type="EMBL" id="RYZI01000484">
    <property type="protein sequence ID" value="RWA05053.1"/>
    <property type="molecule type" value="Genomic_DNA"/>
</dbReference>
<feature type="compositionally biased region" description="Pro residues" evidence="1">
    <location>
        <begin position="121"/>
        <end position="131"/>
    </location>
</feature>
<feature type="compositionally biased region" description="Low complexity" evidence="1">
    <location>
        <begin position="54"/>
        <end position="69"/>
    </location>
</feature>
<keyword evidence="3" id="KW-1185">Reference proteome</keyword>
<dbReference type="AlphaFoldDB" id="A0A439CSD1"/>
<evidence type="ECO:0000313" key="2">
    <source>
        <dbReference type="EMBL" id="RWA05053.1"/>
    </source>
</evidence>
<accession>A0A439CSD1</accession>
<dbReference type="Proteomes" id="UP000286045">
    <property type="component" value="Unassembled WGS sequence"/>
</dbReference>
<name>A0A439CSD1_9PEZI</name>
<evidence type="ECO:0000256" key="1">
    <source>
        <dbReference type="SAM" id="MobiDB-lite"/>
    </source>
</evidence>
<gene>
    <name evidence="2" type="ORF">EKO27_g10051</name>
</gene>